<comment type="caution">
    <text evidence="2">The sequence shown here is derived from an EMBL/GenBank/DDBJ whole genome shotgun (WGS) entry which is preliminary data.</text>
</comment>
<dbReference type="Proteomes" id="UP000177159">
    <property type="component" value="Unassembled WGS sequence"/>
</dbReference>
<evidence type="ECO:0000313" key="3">
    <source>
        <dbReference type="Proteomes" id="UP000177159"/>
    </source>
</evidence>
<sequence>MQESTTPALELQTGPLPIEQRVLLYDPEGFSHHLMWRRKRLGVLSNGSAAPENAGERDRLAAEVAIISARATLLRGDREAPNPQTIKDRLAQVEAELKALSPHDNLARKGLETRRQLLLERRDQLRKTGPLIRSRDRRVWKKDERHNGQALPLDKWEQLSPRLRSSPDAELREGEEYQWYIGSLSPERLREVRSLSDQMQPLGDGVRAVVCMPAFREGGNIYRTLRNFVGQTNRDGTPLDYSQLRVVVFDNWPASGRRDQTGAEVRRLIEEARRLAPGLQIDYVKGVMDPRAQTIGNIRNIATAAVIDNAARHRKKPSSDLIYVSNDADMPQGALKPTYVADIIHEFDTHPVMDAMAGKIDFPRELMARVPVQFATRRLWQLMDLAHMKKTSREPFLVGRNSAMRLKMVAAVGNYDQNDVAGEDVEIGNKIKWVRSWDPVRRRFERARIKGGENQENNRVRYCGRISVLSDPRRDLVRILGKELIQSQYSAFDRDDSVRGKAGEELTEKAVREGHGGFNRREFERQAAAFYHSALSWRARGGLDAFNTAMRLLGVKYEVIDGNFRITDTSAFEEGMRRVHSVEPRAHTREIANFPDELRTIGSWLGVDITSAQEYKVGTNNRVYSVRTADGRELIVRINNRSGRDKYSAEEWAMDQARRQGIPVPAVVKVESAGSVIKGMCISVIEKAPGEIVRRNITRDSLRQAGRALRKIHAVPVPAGYGFLDGNGRGMSPDWESFITGTMQRDHAQSFVDAGFIDAADIAAALEYVNTNRRLLGSAPQQLLHGDFSLSNMVSQNGRLTGIFDFENAKAGDPLLDLAYFSIFDRPNTGTDGFRELLRGYGRPDLLDDPNARTRFNMYRLSTIFASMQWLATGEISEARGQWLRDQLRETLVDIRSEAQSSSGQPTPEPLRRAERIQTQPLSRGKIDSLLKGRFQRAVDWFRDFYVKGLTREDQEFVTARDRYVEIQDVLHAAVQSGDRASKEALFQVLKRDPNVRLADFELRRHIDRLVVAHRARPQQFREPNLENPAYRFLVYARNRGSLKRYEQEYSLIPDVNFADVVFDIARRRKQQGKIMYILDEGGTFDVALQQAGQVIGMRVPGSRLHLSSIAADDMATRFADCHLIPVEHHMADVHTLTQVLGREKQDLIISEAAYKFFWDPLGAVVQTSNALRNGGWAFIGDIQENVSYSFDNLFLDGDGRPMDPVKFFEYLNTLDLGYRFYPAMHTTTSMGDERRVLTLAIQKSTNTDIQLPVFYGERQIDPGESSWRSPLVYIAPSAGSSKKYGGYTKVA</sequence>
<dbReference type="InterPro" id="IPR051678">
    <property type="entry name" value="AGP_Transferase"/>
</dbReference>
<dbReference type="Pfam" id="PF01636">
    <property type="entry name" value="APH"/>
    <property type="match status" value="1"/>
</dbReference>
<name>A0A1F7GWN5_9BACT</name>
<organism evidence="2 3">
    <name type="scientific">Candidatus Roizmanbacteria bacterium RIFCSPHIGHO2_02_FULL_37_24</name>
    <dbReference type="NCBI Taxonomy" id="1802037"/>
    <lineage>
        <taxon>Bacteria</taxon>
        <taxon>Candidatus Roizmaniibacteriota</taxon>
    </lineage>
</organism>
<proteinExistence type="predicted"/>
<dbReference type="PANTHER" id="PTHR21310">
    <property type="entry name" value="AMINOGLYCOSIDE PHOSPHOTRANSFERASE-RELATED-RELATED"/>
    <property type="match status" value="1"/>
</dbReference>
<dbReference type="SUPFAM" id="SSF53448">
    <property type="entry name" value="Nucleotide-diphospho-sugar transferases"/>
    <property type="match status" value="1"/>
</dbReference>
<reference evidence="2 3" key="1">
    <citation type="journal article" date="2016" name="Nat. Commun.">
        <title>Thousands of microbial genomes shed light on interconnected biogeochemical processes in an aquifer system.</title>
        <authorList>
            <person name="Anantharaman K."/>
            <person name="Brown C.T."/>
            <person name="Hug L.A."/>
            <person name="Sharon I."/>
            <person name="Castelle C.J."/>
            <person name="Probst A.J."/>
            <person name="Thomas B.C."/>
            <person name="Singh A."/>
            <person name="Wilkins M.J."/>
            <person name="Karaoz U."/>
            <person name="Brodie E.L."/>
            <person name="Williams K.H."/>
            <person name="Hubbard S.S."/>
            <person name="Banfield J.F."/>
        </authorList>
    </citation>
    <scope>NUCLEOTIDE SEQUENCE [LARGE SCALE GENOMIC DNA]</scope>
</reference>
<evidence type="ECO:0000313" key="2">
    <source>
        <dbReference type="EMBL" id="OGK22986.1"/>
    </source>
</evidence>
<feature type="domain" description="Aminoglycoside phosphotransferase" evidence="1">
    <location>
        <begin position="613"/>
        <end position="842"/>
    </location>
</feature>
<evidence type="ECO:0000259" key="1">
    <source>
        <dbReference type="Pfam" id="PF01636"/>
    </source>
</evidence>
<dbReference type="EMBL" id="MFZM01000029">
    <property type="protein sequence ID" value="OGK22986.1"/>
    <property type="molecule type" value="Genomic_DNA"/>
</dbReference>
<dbReference type="InterPro" id="IPR029044">
    <property type="entry name" value="Nucleotide-diphossugar_trans"/>
</dbReference>
<dbReference type="InterPro" id="IPR002575">
    <property type="entry name" value="Aminoglycoside_PTrfase"/>
</dbReference>
<dbReference type="Gene3D" id="3.90.1200.10">
    <property type="match status" value="1"/>
</dbReference>
<dbReference type="Gene3D" id="3.90.550.10">
    <property type="entry name" value="Spore Coat Polysaccharide Biosynthesis Protein SpsA, Chain A"/>
    <property type="match status" value="1"/>
</dbReference>
<accession>A0A1F7GWN5</accession>
<protein>
    <recommendedName>
        <fullName evidence="1">Aminoglycoside phosphotransferase domain-containing protein</fullName>
    </recommendedName>
</protein>
<dbReference type="InterPro" id="IPR011009">
    <property type="entry name" value="Kinase-like_dom_sf"/>
</dbReference>
<dbReference type="SUPFAM" id="SSF56112">
    <property type="entry name" value="Protein kinase-like (PK-like)"/>
    <property type="match status" value="1"/>
</dbReference>
<gene>
    <name evidence="2" type="ORF">A3C24_02500</name>
</gene>
<dbReference type="Gene3D" id="3.30.200.150">
    <property type="match status" value="1"/>
</dbReference>